<name>A0A0F9L3F7_9ZZZZ</name>
<dbReference type="EMBL" id="LAZR01013374">
    <property type="protein sequence ID" value="KKM22260.1"/>
    <property type="molecule type" value="Genomic_DNA"/>
</dbReference>
<dbReference type="AlphaFoldDB" id="A0A0F9L3F7"/>
<protein>
    <submittedName>
        <fullName evidence="1">Uncharacterized protein</fullName>
    </submittedName>
</protein>
<gene>
    <name evidence="1" type="ORF">LCGC14_1627180</name>
</gene>
<accession>A0A0F9L3F7</accession>
<proteinExistence type="predicted"/>
<evidence type="ECO:0000313" key="1">
    <source>
        <dbReference type="EMBL" id="KKM22260.1"/>
    </source>
</evidence>
<reference evidence="1" key="1">
    <citation type="journal article" date="2015" name="Nature">
        <title>Complex archaea that bridge the gap between prokaryotes and eukaryotes.</title>
        <authorList>
            <person name="Spang A."/>
            <person name="Saw J.H."/>
            <person name="Jorgensen S.L."/>
            <person name="Zaremba-Niedzwiedzka K."/>
            <person name="Martijn J."/>
            <person name="Lind A.E."/>
            <person name="van Eijk R."/>
            <person name="Schleper C."/>
            <person name="Guy L."/>
            <person name="Ettema T.J."/>
        </authorList>
    </citation>
    <scope>NUCLEOTIDE SEQUENCE</scope>
</reference>
<organism evidence="1">
    <name type="scientific">marine sediment metagenome</name>
    <dbReference type="NCBI Taxonomy" id="412755"/>
    <lineage>
        <taxon>unclassified sequences</taxon>
        <taxon>metagenomes</taxon>
        <taxon>ecological metagenomes</taxon>
    </lineage>
</organism>
<comment type="caution">
    <text evidence="1">The sequence shown here is derived from an EMBL/GenBank/DDBJ whole genome shotgun (WGS) entry which is preliminary data.</text>
</comment>
<sequence length="172" mass="19736">MKTTLIIKPVPKNRRALGELFDAMKKSGVKISYGESFNELVVEVADQKTAEKILTVHGFWFDEEKNLTGAMNKLADKYMLNEIFDFPTERQKSKGPKGETVGFGKPGAEPGRALKVHTIDKRQLSSFLHRKLREARFERVGRRTQHIRDELRGQVHAYEEVLRQIKKLSGLK</sequence>